<reference evidence="2" key="1">
    <citation type="submission" date="2015-01" db="EMBL/GenBank/DDBJ databases">
        <authorList>
            <person name="Manzoor Shahid"/>
            <person name="Zubair Saima"/>
        </authorList>
    </citation>
    <scope>NUCLEOTIDE SEQUENCE [LARGE SCALE GENOMIC DNA]</scope>
    <source>
        <strain evidence="2">Sp3</strain>
    </source>
</reference>
<dbReference type="AlphaFoldDB" id="A0A0B7MIL3"/>
<name>A0A0B7MIL3_9FIRM</name>
<accession>A0A0B7MIL3</accession>
<gene>
    <name evidence="1" type="ORF">SSCH_1440008</name>
</gene>
<sequence length="82" mass="9220">MIRIFTNSEQFIPAVARISVRIMVLSRMKAVRQGLAWILQLYIVDNSPTHKPKARELWLSFREDTSGNGCLNCGKGIAADKS</sequence>
<organism evidence="1 2">
    <name type="scientific">Syntrophaceticus schinkii</name>
    <dbReference type="NCBI Taxonomy" id="499207"/>
    <lineage>
        <taxon>Bacteria</taxon>
        <taxon>Bacillati</taxon>
        <taxon>Bacillota</taxon>
        <taxon>Clostridia</taxon>
        <taxon>Thermoanaerobacterales</taxon>
        <taxon>Thermoanaerobacterales Family III. Incertae Sedis</taxon>
        <taxon>Syntrophaceticus</taxon>
    </lineage>
</organism>
<dbReference type="EMBL" id="CDRZ01000051">
    <property type="protein sequence ID" value="CEO88068.1"/>
    <property type="molecule type" value="Genomic_DNA"/>
</dbReference>
<dbReference type="Proteomes" id="UP000046155">
    <property type="component" value="Unassembled WGS sequence"/>
</dbReference>
<keyword evidence="2" id="KW-1185">Reference proteome</keyword>
<protein>
    <submittedName>
        <fullName evidence="1">Uncharacterized protein</fullName>
    </submittedName>
</protein>
<proteinExistence type="predicted"/>
<evidence type="ECO:0000313" key="1">
    <source>
        <dbReference type="EMBL" id="CEO88068.1"/>
    </source>
</evidence>
<evidence type="ECO:0000313" key="2">
    <source>
        <dbReference type="Proteomes" id="UP000046155"/>
    </source>
</evidence>